<dbReference type="Pfam" id="PF07715">
    <property type="entry name" value="Plug"/>
    <property type="match status" value="1"/>
</dbReference>
<dbReference type="InterPro" id="IPR036942">
    <property type="entry name" value="Beta-barrel_TonB_sf"/>
</dbReference>
<dbReference type="PANTHER" id="PTHR47234">
    <property type="match status" value="1"/>
</dbReference>
<name>A0A7T2GJX2_9SPHN</name>
<feature type="chain" id="PRO_5032705384" evidence="10">
    <location>
        <begin position="22"/>
        <end position="962"/>
    </location>
</feature>
<evidence type="ECO:0000259" key="11">
    <source>
        <dbReference type="Pfam" id="PF00593"/>
    </source>
</evidence>
<dbReference type="EMBL" id="CP065592">
    <property type="protein sequence ID" value="QPQ55234.1"/>
    <property type="molecule type" value="Genomic_DNA"/>
</dbReference>
<evidence type="ECO:0000256" key="9">
    <source>
        <dbReference type="RuleBase" id="RU003357"/>
    </source>
</evidence>
<dbReference type="Gene3D" id="2.40.170.20">
    <property type="entry name" value="TonB-dependent receptor, beta-barrel domain"/>
    <property type="match status" value="1"/>
</dbReference>
<dbReference type="PANTHER" id="PTHR47234:SF2">
    <property type="entry name" value="TONB-DEPENDENT RECEPTOR"/>
    <property type="match status" value="1"/>
</dbReference>
<accession>A0A7T2GJX2</accession>
<keyword evidence="3 8" id="KW-1134">Transmembrane beta strand</keyword>
<dbReference type="Pfam" id="PF00593">
    <property type="entry name" value="TonB_dep_Rec_b-barrel"/>
    <property type="match status" value="1"/>
</dbReference>
<sequence>MKMQMTRSLLASTVIAGCAFAAAPLAAQEAPSATEEQAAQDEPDAIVVTGSRIARPDLDSIVPVTVIGSQDIQADAATNIQDTLTELPQFGVGNTRTNTNFLTSGNGVATLNLRNLGGNRTLTLVNGRRFIAGLAGTSAVDVNNIPAEFIERVETVTGGASSVYGSDAIAGVVNFILRDKIEGISIRSQYNITDEGDNPRYYVGATGGTTFMGDRGSVIAHLSYDKDTGLLSRKRDISDQDCGTPLGNAAGIICGPASYSIYGPQGQFYYVNTAGAVGSTPNFSFDPNNNLITGRGAGFNRNAERYIAVPVERLLGSAIVRYDLTDNLELFAEGTYAKTKSRSRLEPSAIAIGPIATQDIPQVIAIDNPFIPAAIQAVIAARNSDANPANDITGIAAQRRFNEVFDRSNKNDRDVYRIATGLRGDFAGGWNYDLSYVFGQFKDYTESETAVKSRIANALDAIRLPSGEIVCRSVAARAEGCAPLNLFGAGTASEAASAYVQSDTPRSLDITNTQHVVSASISGSPVTLWAGDLGIALGVEYRKEKTFADNDVLTNAGLNIGNVTQDLKGQFDVIEGFGEVNLPLLKDQFVNYLGLTGAIRVSDYSTIGTVVSWNAGAEFEPFTGLRFRGVYANANRAPNISELFTPPNETFASITDPCNGVTASNNPGGYGAACRAIPAIAADIAANGTFSYTLSQQQSVNGFVGGNTDLNEETAKTLTLGAVVAPLQVPGLSLTVDYFKIKVEDAIATLGRQTSVQQCLLTGNPVFCDNVIRGTDGRLRTVNGQLINVSTFKTSGIDANLRYDRRIGESDRISFTFNYSHLLYLKTQGNPSAPVIENAGTAGVSKDRFTTRLSYTTGPFTASWQSTFLSKAVSSSTFTNSNPDIVAMNKIPSYLYHDVQLRYNIGDGNEFSLYGGVNNVFDKKPPFLPNPPFTASITGTETQADVYDPFGRRFYIGVRVGF</sequence>
<dbReference type="SUPFAM" id="SSF56935">
    <property type="entry name" value="Porins"/>
    <property type="match status" value="1"/>
</dbReference>
<dbReference type="Proteomes" id="UP000594873">
    <property type="component" value="Chromosome"/>
</dbReference>
<gene>
    <name evidence="13" type="ORF">IC614_01040</name>
</gene>
<evidence type="ECO:0000313" key="14">
    <source>
        <dbReference type="Proteomes" id="UP000594873"/>
    </source>
</evidence>
<protein>
    <submittedName>
        <fullName evidence="13">TonB-dependent receptor</fullName>
    </submittedName>
</protein>
<reference evidence="13 14" key="1">
    <citation type="submission" date="2020-11" db="EMBL/GenBank/DDBJ databases">
        <title>Genome seq and assembly of Sphingosinicella sp.</title>
        <authorList>
            <person name="Chhetri G."/>
        </authorList>
    </citation>
    <scope>NUCLEOTIDE SEQUENCE [LARGE SCALE GENOMIC DNA]</scope>
    <source>
        <strain evidence="13 14">UDD2</strain>
    </source>
</reference>
<keyword evidence="10" id="KW-0732">Signal</keyword>
<dbReference type="RefSeq" id="WP_200971909.1">
    <property type="nucleotide sequence ID" value="NZ_CP065592.1"/>
</dbReference>
<evidence type="ECO:0000256" key="2">
    <source>
        <dbReference type="ARBA" id="ARBA00022448"/>
    </source>
</evidence>
<dbReference type="InterPro" id="IPR000531">
    <property type="entry name" value="Beta-barrel_TonB"/>
</dbReference>
<evidence type="ECO:0000256" key="7">
    <source>
        <dbReference type="ARBA" id="ARBA00023237"/>
    </source>
</evidence>
<proteinExistence type="inferred from homology"/>
<keyword evidence="13" id="KW-0675">Receptor</keyword>
<comment type="subcellular location">
    <subcellularLocation>
        <location evidence="1 8">Cell outer membrane</location>
        <topology evidence="1 8">Multi-pass membrane protein</topology>
    </subcellularLocation>
</comment>
<evidence type="ECO:0000256" key="3">
    <source>
        <dbReference type="ARBA" id="ARBA00022452"/>
    </source>
</evidence>
<keyword evidence="5 9" id="KW-0798">TonB box</keyword>
<keyword evidence="7 8" id="KW-0998">Cell outer membrane</keyword>
<evidence type="ECO:0000256" key="10">
    <source>
        <dbReference type="SAM" id="SignalP"/>
    </source>
</evidence>
<dbReference type="Gene3D" id="2.170.130.10">
    <property type="entry name" value="TonB-dependent receptor, plug domain"/>
    <property type="match status" value="1"/>
</dbReference>
<keyword evidence="6 8" id="KW-0472">Membrane</keyword>
<evidence type="ECO:0000259" key="12">
    <source>
        <dbReference type="Pfam" id="PF07715"/>
    </source>
</evidence>
<evidence type="ECO:0000256" key="6">
    <source>
        <dbReference type="ARBA" id="ARBA00023136"/>
    </source>
</evidence>
<evidence type="ECO:0000256" key="1">
    <source>
        <dbReference type="ARBA" id="ARBA00004571"/>
    </source>
</evidence>
<feature type="domain" description="TonB-dependent receptor plug" evidence="12">
    <location>
        <begin position="59"/>
        <end position="172"/>
    </location>
</feature>
<keyword evidence="14" id="KW-1185">Reference proteome</keyword>
<feature type="domain" description="TonB-dependent receptor-like beta-barrel" evidence="11">
    <location>
        <begin position="401"/>
        <end position="920"/>
    </location>
</feature>
<dbReference type="AlphaFoldDB" id="A0A7T2GJX2"/>
<comment type="similarity">
    <text evidence="8 9">Belongs to the TonB-dependent receptor family.</text>
</comment>
<organism evidence="13 14">
    <name type="scientific">Allosphingosinicella flava</name>
    <dbReference type="NCBI Taxonomy" id="2771430"/>
    <lineage>
        <taxon>Bacteria</taxon>
        <taxon>Pseudomonadati</taxon>
        <taxon>Pseudomonadota</taxon>
        <taxon>Alphaproteobacteria</taxon>
        <taxon>Sphingomonadales</taxon>
        <taxon>Sphingomonadaceae</taxon>
        <taxon>Allosphingosinicella</taxon>
    </lineage>
</organism>
<feature type="signal peptide" evidence="10">
    <location>
        <begin position="1"/>
        <end position="21"/>
    </location>
</feature>
<dbReference type="GO" id="GO:0009279">
    <property type="term" value="C:cell outer membrane"/>
    <property type="evidence" value="ECO:0007669"/>
    <property type="project" value="UniProtKB-SubCell"/>
</dbReference>
<dbReference type="PROSITE" id="PS52016">
    <property type="entry name" value="TONB_DEPENDENT_REC_3"/>
    <property type="match status" value="1"/>
</dbReference>
<dbReference type="KEGG" id="sflv:IC614_01040"/>
<keyword evidence="4 8" id="KW-0812">Transmembrane</keyword>
<evidence type="ECO:0000313" key="13">
    <source>
        <dbReference type="EMBL" id="QPQ55234.1"/>
    </source>
</evidence>
<dbReference type="InterPro" id="IPR012910">
    <property type="entry name" value="Plug_dom"/>
</dbReference>
<evidence type="ECO:0000256" key="8">
    <source>
        <dbReference type="PROSITE-ProRule" id="PRU01360"/>
    </source>
</evidence>
<dbReference type="InterPro" id="IPR039426">
    <property type="entry name" value="TonB-dep_rcpt-like"/>
</dbReference>
<dbReference type="PROSITE" id="PS51257">
    <property type="entry name" value="PROKAR_LIPOPROTEIN"/>
    <property type="match status" value="1"/>
</dbReference>
<keyword evidence="2 8" id="KW-0813">Transport</keyword>
<dbReference type="InterPro" id="IPR037066">
    <property type="entry name" value="Plug_dom_sf"/>
</dbReference>
<evidence type="ECO:0000256" key="5">
    <source>
        <dbReference type="ARBA" id="ARBA00023077"/>
    </source>
</evidence>
<evidence type="ECO:0000256" key="4">
    <source>
        <dbReference type="ARBA" id="ARBA00022692"/>
    </source>
</evidence>